<feature type="coiled-coil region" evidence="6">
    <location>
        <begin position="88"/>
        <end position="115"/>
    </location>
</feature>
<keyword evidence="4" id="KW-0804">Transcription</keyword>
<comment type="subcellular location">
    <subcellularLocation>
        <location evidence="1">Nucleus</location>
    </subcellularLocation>
</comment>
<reference evidence="9" key="2">
    <citation type="submission" date="2025-08" db="UniProtKB">
        <authorList>
            <consortium name="RefSeq"/>
        </authorList>
    </citation>
    <scope>IDENTIFICATION</scope>
    <source>
        <tissue evidence="9">Leaf</tissue>
    </source>
</reference>
<evidence type="ECO:0000256" key="5">
    <source>
        <dbReference type="ARBA" id="ARBA00023242"/>
    </source>
</evidence>
<dbReference type="GO" id="GO:0000981">
    <property type="term" value="F:DNA-binding transcription factor activity, RNA polymerase II-specific"/>
    <property type="evidence" value="ECO:0007669"/>
    <property type="project" value="InterPro"/>
</dbReference>
<dbReference type="RefSeq" id="XP_021844145.1">
    <property type="nucleotide sequence ID" value="XM_021988453.2"/>
</dbReference>
<dbReference type="SUPFAM" id="SSF55455">
    <property type="entry name" value="SRF-like"/>
    <property type="match status" value="1"/>
</dbReference>
<keyword evidence="6" id="KW-0175">Coiled coil</keyword>
<dbReference type="AlphaFoldDB" id="A0A9R0I8J3"/>
<dbReference type="InterPro" id="IPR033897">
    <property type="entry name" value="SRF-like_MADS-box"/>
</dbReference>
<dbReference type="PROSITE" id="PS50066">
    <property type="entry name" value="MADS_BOX_2"/>
    <property type="match status" value="1"/>
</dbReference>
<evidence type="ECO:0000256" key="1">
    <source>
        <dbReference type="ARBA" id="ARBA00004123"/>
    </source>
</evidence>
<dbReference type="GO" id="GO:0045944">
    <property type="term" value="P:positive regulation of transcription by RNA polymerase II"/>
    <property type="evidence" value="ECO:0007669"/>
    <property type="project" value="InterPro"/>
</dbReference>
<dbReference type="InterPro" id="IPR002100">
    <property type="entry name" value="TF_MADSbox"/>
</dbReference>
<reference evidence="8" key="1">
    <citation type="journal article" date="2021" name="Nat. Commun.">
        <title>Genomic analyses provide insights into spinach domestication and the genetic basis of agronomic traits.</title>
        <authorList>
            <person name="Cai X."/>
            <person name="Sun X."/>
            <person name="Xu C."/>
            <person name="Sun H."/>
            <person name="Wang X."/>
            <person name="Ge C."/>
            <person name="Zhang Z."/>
            <person name="Wang Q."/>
            <person name="Fei Z."/>
            <person name="Jiao C."/>
            <person name="Wang Q."/>
        </authorList>
    </citation>
    <scope>NUCLEOTIDE SEQUENCE [LARGE SCALE GENOMIC DNA]</scope>
    <source>
        <strain evidence="8">cv. Varoflay</strain>
    </source>
</reference>
<dbReference type="GO" id="GO:0000987">
    <property type="term" value="F:cis-regulatory region sequence-specific DNA binding"/>
    <property type="evidence" value="ECO:0007669"/>
    <property type="project" value="InterPro"/>
</dbReference>
<proteinExistence type="predicted"/>
<dbReference type="CDD" id="cd00266">
    <property type="entry name" value="MADS_SRF_like"/>
    <property type="match status" value="1"/>
</dbReference>
<evidence type="ECO:0000256" key="2">
    <source>
        <dbReference type="ARBA" id="ARBA00023015"/>
    </source>
</evidence>
<keyword evidence="5" id="KW-0539">Nucleus</keyword>
<organism evidence="8 9">
    <name type="scientific">Spinacia oleracea</name>
    <name type="common">Spinach</name>
    <dbReference type="NCBI Taxonomy" id="3562"/>
    <lineage>
        <taxon>Eukaryota</taxon>
        <taxon>Viridiplantae</taxon>
        <taxon>Streptophyta</taxon>
        <taxon>Embryophyta</taxon>
        <taxon>Tracheophyta</taxon>
        <taxon>Spermatophyta</taxon>
        <taxon>Magnoliopsida</taxon>
        <taxon>eudicotyledons</taxon>
        <taxon>Gunneridae</taxon>
        <taxon>Pentapetalae</taxon>
        <taxon>Caryophyllales</taxon>
        <taxon>Chenopodiaceae</taxon>
        <taxon>Chenopodioideae</taxon>
        <taxon>Anserineae</taxon>
        <taxon>Spinacia</taxon>
    </lineage>
</organism>
<evidence type="ECO:0000313" key="8">
    <source>
        <dbReference type="Proteomes" id="UP000813463"/>
    </source>
</evidence>
<dbReference type="KEGG" id="soe:110784050"/>
<protein>
    <submittedName>
        <fullName evidence="9">Agamous-like MADS-box protein AGL80</fullName>
    </submittedName>
</protein>
<dbReference type="SMART" id="SM00432">
    <property type="entry name" value="MADS"/>
    <property type="match status" value="1"/>
</dbReference>
<evidence type="ECO:0000259" key="7">
    <source>
        <dbReference type="PROSITE" id="PS50066"/>
    </source>
</evidence>
<dbReference type="InterPro" id="IPR036879">
    <property type="entry name" value="TF_MADSbox_sf"/>
</dbReference>
<dbReference type="PANTHER" id="PTHR48019">
    <property type="entry name" value="SERUM RESPONSE FACTOR HOMOLOG"/>
    <property type="match status" value="1"/>
</dbReference>
<evidence type="ECO:0000256" key="6">
    <source>
        <dbReference type="SAM" id="Coils"/>
    </source>
</evidence>
<keyword evidence="3" id="KW-0238">DNA-binding</keyword>
<gene>
    <name evidence="9" type="primary">LOC110784050</name>
</gene>
<dbReference type="Proteomes" id="UP000813463">
    <property type="component" value="Chromosome 4"/>
</dbReference>
<evidence type="ECO:0000256" key="3">
    <source>
        <dbReference type="ARBA" id="ARBA00023125"/>
    </source>
</evidence>
<evidence type="ECO:0000256" key="4">
    <source>
        <dbReference type="ARBA" id="ARBA00023163"/>
    </source>
</evidence>
<keyword evidence="2" id="KW-0805">Transcription regulation</keyword>
<dbReference type="PRINTS" id="PR00404">
    <property type="entry name" value="MADSDOMAIN"/>
</dbReference>
<evidence type="ECO:0000313" key="9">
    <source>
        <dbReference type="RefSeq" id="XP_021844145.1"/>
    </source>
</evidence>
<dbReference type="GO" id="GO:0046983">
    <property type="term" value="F:protein dimerization activity"/>
    <property type="evidence" value="ECO:0007669"/>
    <property type="project" value="InterPro"/>
</dbReference>
<dbReference type="OrthoDB" id="1424240at2759"/>
<name>A0A9R0I8J3_SPIOL</name>
<dbReference type="Pfam" id="PF00319">
    <property type="entry name" value="SRF-TF"/>
    <property type="match status" value="1"/>
</dbReference>
<dbReference type="InterPro" id="IPR050142">
    <property type="entry name" value="MADS-box/MEF2_TF"/>
</dbReference>
<dbReference type="GeneID" id="110784050"/>
<feature type="domain" description="MADS-box" evidence="7">
    <location>
        <begin position="1"/>
        <end position="53"/>
    </location>
</feature>
<accession>A0A9R0I8J3</accession>
<dbReference type="GO" id="GO:0005634">
    <property type="term" value="C:nucleus"/>
    <property type="evidence" value="ECO:0007669"/>
    <property type="project" value="UniProtKB-SubCell"/>
</dbReference>
<dbReference type="Gene3D" id="3.40.1810.10">
    <property type="entry name" value="Transcription factor, MADS-box"/>
    <property type="match status" value="1"/>
</dbReference>
<sequence length="211" mass="24377">MDRKKVNITYIENYFDRRATCARRAQGLIKKTREISVLCGIDACAIVYGQDGKKPIVWPSSKAEVTRIFSNYERKSQVNQSERFLNQKTFLDQSVKKAEEKLKKIQKSKREIKMENLATDIMNCRSTLEQVPPNDLKYLILVIENRLRCIEHRIRVMERGNNNNNISLPTNSIAKDVDTSILNPNQFLGNEAMTGIDDFMSQVDSYMESAF</sequence>
<keyword evidence="8" id="KW-1185">Reference proteome</keyword>